<sequence>MPAGPNLAPGRYERTDKWCSNESNVEGRILIPSQALYPGELGKSSYTGEYRVSSN</sequence>
<evidence type="ECO:0000313" key="1">
    <source>
        <dbReference type="EMBL" id="PSR73119.1"/>
    </source>
</evidence>
<protein>
    <submittedName>
        <fullName evidence="1">Uncharacterized protein</fullName>
    </submittedName>
</protein>
<dbReference type="AlphaFoldDB" id="A0A2R6NL53"/>
<organism evidence="1 2">
    <name type="scientific">Hermanssonia centrifuga</name>
    <dbReference type="NCBI Taxonomy" id="98765"/>
    <lineage>
        <taxon>Eukaryota</taxon>
        <taxon>Fungi</taxon>
        <taxon>Dikarya</taxon>
        <taxon>Basidiomycota</taxon>
        <taxon>Agaricomycotina</taxon>
        <taxon>Agaricomycetes</taxon>
        <taxon>Polyporales</taxon>
        <taxon>Meruliaceae</taxon>
        <taxon>Hermanssonia</taxon>
    </lineage>
</organism>
<name>A0A2R6NL53_9APHY</name>
<evidence type="ECO:0000313" key="2">
    <source>
        <dbReference type="Proteomes" id="UP000186601"/>
    </source>
</evidence>
<keyword evidence="2" id="KW-1185">Reference proteome</keyword>
<reference evidence="1 2" key="1">
    <citation type="submission" date="2018-02" db="EMBL/GenBank/DDBJ databases">
        <title>Genome sequence of the basidiomycete white-rot fungus Phlebia centrifuga.</title>
        <authorList>
            <person name="Granchi Z."/>
            <person name="Peng M."/>
            <person name="de Vries R.P."/>
            <person name="Hilden K."/>
            <person name="Makela M.R."/>
            <person name="Grigoriev I."/>
            <person name="Riley R."/>
        </authorList>
    </citation>
    <scope>NUCLEOTIDE SEQUENCE [LARGE SCALE GENOMIC DNA]</scope>
    <source>
        <strain evidence="1 2">FBCC195</strain>
    </source>
</reference>
<comment type="caution">
    <text evidence="1">The sequence shown here is derived from an EMBL/GenBank/DDBJ whole genome shotgun (WGS) entry which is preliminary data.</text>
</comment>
<proteinExistence type="predicted"/>
<dbReference type="Proteomes" id="UP000186601">
    <property type="component" value="Unassembled WGS sequence"/>
</dbReference>
<accession>A0A2R6NL53</accession>
<gene>
    <name evidence="1" type="ORF">PHLCEN_2v11021</name>
</gene>
<dbReference type="EMBL" id="MLYV02001105">
    <property type="protein sequence ID" value="PSR73119.1"/>
    <property type="molecule type" value="Genomic_DNA"/>
</dbReference>